<organism evidence="3 4">
    <name type="scientific">Volvox reticuliferus</name>
    <dbReference type="NCBI Taxonomy" id="1737510"/>
    <lineage>
        <taxon>Eukaryota</taxon>
        <taxon>Viridiplantae</taxon>
        <taxon>Chlorophyta</taxon>
        <taxon>core chlorophytes</taxon>
        <taxon>Chlorophyceae</taxon>
        <taxon>CS clade</taxon>
        <taxon>Chlamydomonadales</taxon>
        <taxon>Volvocaceae</taxon>
        <taxon>Volvox</taxon>
    </lineage>
</organism>
<keyword evidence="1" id="KW-0175">Coiled coil</keyword>
<dbReference type="EMBL" id="BNCP01000019">
    <property type="protein sequence ID" value="GIL80430.1"/>
    <property type="molecule type" value="Genomic_DNA"/>
</dbReference>
<reference evidence="3" key="1">
    <citation type="journal article" date="2021" name="Proc. Natl. Acad. Sci. U.S.A.">
        <title>Three genomes in the algal genus Volvox reveal the fate of a haploid sex-determining region after a transition to homothallism.</title>
        <authorList>
            <person name="Yamamoto K."/>
            <person name="Hamaji T."/>
            <person name="Kawai-Toyooka H."/>
            <person name="Matsuzaki R."/>
            <person name="Takahashi F."/>
            <person name="Nishimura Y."/>
            <person name="Kawachi M."/>
            <person name="Noguchi H."/>
            <person name="Minakuchi Y."/>
            <person name="Umen J.G."/>
            <person name="Toyoda A."/>
            <person name="Nozaki H."/>
        </authorList>
    </citation>
    <scope>NUCLEOTIDE SEQUENCE</scope>
    <source>
        <strain evidence="3">NIES-3786</strain>
    </source>
</reference>
<comment type="caution">
    <text evidence="3">The sequence shown here is derived from an EMBL/GenBank/DDBJ whole genome shotgun (WGS) entry which is preliminary data.</text>
</comment>
<evidence type="ECO:0000313" key="3">
    <source>
        <dbReference type="EMBL" id="GIL80430.1"/>
    </source>
</evidence>
<name>A0A8J4CF06_9CHLO</name>
<keyword evidence="4" id="KW-1185">Reference proteome</keyword>
<dbReference type="OrthoDB" id="26184at2759"/>
<dbReference type="AlphaFoldDB" id="A0A8J4CF06"/>
<accession>A0A8J4CF06</accession>
<dbReference type="Proteomes" id="UP000747110">
    <property type="component" value="Unassembled WGS sequence"/>
</dbReference>
<evidence type="ECO:0000256" key="1">
    <source>
        <dbReference type="SAM" id="Coils"/>
    </source>
</evidence>
<proteinExistence type="predicted"/>
<protein>
    <submittedName>
        <fullName evidence="3">Uncharacterized protein</fullName>
    </submittedName>
</protein>
<feature type="coiled-coil region" evidence="1">
    <location>
        <begin position="72"/>
        <end position="99"/>
    </location>
</feature>
<evidence type="ECO:0000256" key="2">
    <source>
        <dbReference type="SAM" id="MobiDB-lite"/>
    </source>
</evidence>
<feature type="region of interest" description="Disordered" evidence="2">
    <location>
        <begin position="273"/>
        <end position="303"/>
    </location>
</feature>
<feature type="compositionally biased region" description="Gly residues" evidence="2">
    <location>
        <begin position="276"/>
        <end position="286"/>
    </location>
</feature>
<sequence>MKKRKAGSPVQNQNYTSAAQARDQLVLEARKNMAAKSGGGSSSNGGSGAVHLTDSVLQYMREMEDRIIKAVCDRHRSEVAELKDIIALLKQHIQDLEQRVMTQQQGGTTASTTLPKRLHEDRLLLEVPEAKVPQAAELIGEALQVTHPGAKVNYDVIPRRPWQAPSGGTAPNTSPTNMLGRQPKTRAGYRLVDVYMAPGCRKTIASTGGELYRRHGIAVRDALTRAGVELRQQRYSTFARLREEQKRPRWENGAEISYLNDAGVRVPWVNWTDGGNASGRGGGGTNPGATAGATATPGRTTTV</sequence>
<evidence type="ECO:0000313" key="4">
    <source>
        <dbReference type="Proteomes" id="UP000747110"/>
    </source>
</evidence>
<feature type="compositionally biased region" description="Low complexity" evidence="2">
    <location>
        <begin position="287"/>
        <end position="303"/>
    </location>
</feature>
<gene>
    <name evidence="3" type="ORF">Vretifemale_9640</name>
</gene>